<reference evidence="2 3" key="1">
    <citation type="submission" date="2013-05" db="EMBL/GenBank/DDBJ databases">
        <title>Genome assembly of Chondromyces apiculatus DSM 436.</title>
        <authorList>
            <person name="Sharma G."/>
            <person name="Khatri I."/>
            <person name="Kaur C."/>
            <person name="Mayilraj S."/>
            <person name="Subramanian S."/>
        </authorList>
    </citation>
    <scope>NUCLEOTIDE SEQUENCE [LARGE SCALE GENOMIC DNA]</scope>
    <source>
        <strain evidence="2 3">DSM 436</strain>
    </source>
</reference>
<keyword evidence="3" id="KW-1185">Reference proteome</keyword>
<accession>A0A017SZB0</accession>
<dbReference type="EMBL" id="ASRX01000067">
    <property type="protein sequence ID" value="EYF02072.1"/>
    <property type="molecule type" value="Genomic_DNA"/>
</dbReference>
<dbReference type="STRING" id="1192034.CAP_7551"/>
<feature type="transmembrane region" description="Helical" evidence="1">
    <location>
        <begin position="222"/>
        <end position="242"/>
    </location>
</feature>
<name>A0A017SZB0_9BACT</name>
<feature type="transmembrane region" description="Helical" evidence="1">
    <location>
        <begin position="59"/>
        <end position="80"/>
    </location>
</feature>
<sequence length="422" mass="42941">MVTCPSCSAAVEVPAPLRGALSTHGVAAVAGMAAARGEAAAGAAERADRAELARRNEQVGLLLTVGMGGGVLLSFLPIALGVQAEALRWMGPICVVGAVVGAALYTMGVRGRAALAPVVSPISAPVTCPGCGAPHVFHAADPTAKCRRCGTAVLPTPPVLAGASASAEAALVRERVARHRAERVSWPEVAPRRLEGFVALLPGAFLFGGAVLGVALGMASGALPTVLVLGGLGAASLAFGAFTWSNEVRAEQAAQRLTDLVLGEARGQKLPNPLAWLSAWWGGPAEKTLTYGGKHYRVFGVQPLGYQVLLVVNWVPAKYQEAGVHLLLAAWVPGASDRLAPDAGLVASFRRMPGAAAVLDALEGAGFEVTPSAGGLVCAATPATLARLRKMPEFLTVLPSVAENLAHLAAVIGARPIATPLP</sequence>
<keyword evidence="1" id="KW-1133">Transmembrane helix</keyword>
<evidence type="ECO:0000313" key="2">
    <source>
        <dbReference type="EMBL" id="EYF02072.1"/>
    </source>
</evidence>
<keyword evidence="1" id="KW-0812">Transmembrane</keyword>
<feature type="transmembrane region" description="Helical" evidence="1">
    <location>
        <begin position="197"/>
        <end position="216"/>
    </location>
</feature>
<evidence type="ECO:0000256" key="1">
    <source>
        <dbReference type="SAM" id="Phobius"/>
    </source>
</evidence>
<comment type="caution">
    <text evidence="2">The sequence shown here is derived from an EMBL/GenBank/DDBJ whole genome shotgun (WGS) entry which is preliminary data.</text>
</comment>
<evidence type="ECO:0000313" key="3">
    <source>
        <dbReference type="Proteomes" id="UP000019678"/>
    </source>
</evidence>
<feature type="transmembrane region" description="Helical" evidence="1">
    <location>
        <begin position="86"/>
        <end position="105"/>
    </location>
</feature>
<dbReference type="RefSeq" id="WP_156041364.1">
    <property type="nucleotide sequence ID" value="NZ_ASRX01000067.1"/>
</dbReference>
<protein>
    <submittedName>
        <fullName evidence="2">Uncharacterized protein</fullName>
    </submittedName>
</protein>
<gene>
    <name evidence="2" type="ORF">CAP_7551</name>
</gene>
<keyword evidence="1" id="KW-0472">Membrane</keyword>
<organism evidence="2 3">
    <name type="scientific">Chondromyces apiculatus DSM 436</name>
    <dbReference type="NCBI Taxonomy" id="1192034"/>
    <lineage>
        <taxon>Bacteria</taxon>
        <taxon>Pseudomonadati</taxon>
        <taxon>Myxococcota</taxon>
        <taxon>Polyangia</taxon>
        <taxon>Polyangiales</taxon>
        <taxon>Polyangiaceae</taxon>
        <taxon>Chondromyces</taxon>
    </lineage>
</organism>
<dbReference type="AlphaFoldDB" id="A0A017SZB0"/>
<dbReference type="Proteomes" id="UP000019678">
    <property type="component" value="Unassembled WGS sequence"/>
</dbReference>
<proteinExistence type="predicted"/>